<evidence type="ECO:0000256" key="3">
    <source>
        <dbReference type="ARBA" id="ARBA00022475"/>
    </source>
</evidence>
<reference evidence="9 10" key="1">
    <citation type="submission" date="2017-03" db="EMBL/GenBank/DDBJ databases">
        <title>Genome sequence of Clostridium hungatei DSM 14427.</title>
        <authorList>
            <person name="Poehlein A."/>
            <person name="Daniel R."/>
        </authorList>
    </citation>
    <scope>NUCLEOTIDE SEQUENCE [LARGE SCALE GENOMIC DNA]</scope>
    <source>
        <strain evidence="9 10">DSM 14427</strain>
    </source>
</reference>
<dbReference type="STRING" id="48256.CLHUN_14480"/>
<accession>A0A1V4SM46</accession>
<dbReference type="RefSeq" id="WP_080063889.1">
    <property type="nucleotide sequence ID" value="NZ_MZGX01000007.1"/>
</dbReference>
<keyword evidence="3" id="KW-1003">Cell membrane</keyword>
<feature type="transmembrane region" description="Helical" evidence="7">
    <location>
        <begin position="77"/>
        <end position="104"/>
    </location>
</feature>
<comment type="subcellular location">
    <subcellularLocation>
        <location evidence="1 7">Cell membrane</location>
        <topology evidence="1 7">Multi-pass membrane protein</topology>
    </subcellularLocation>
</comment>
<keyword evidence="4 7" id="KW-0812">Transmembrane</keyword>
<dbReference type="OrthoDB" id="9793448at2"/>
<evidence type="ECO:0000256" key="6">
    <source>
        <dbReference type="ARBA" id="ARBA00023136"/>
    </source>
</evidence>
<dbReference type="Proteomes" id="UP000191554">
    <property type="component" value="Unassembled WGS sequence"/>
</dbReference>
<keyword evidence="5 7" id="KW-1133">Transmembrane helix</keyword>
<name>A0A1V4SM46_RUMHU</name>
<feature type="domain" description="ABC transmembrane type-1" evidence="8">
    <location>
        <begin position="78"/>
        <end position="269"/>
    </location>
</feature>
<evidence type="ECO:0000256" key="1">
    <source>
        <dbReference type="ARBA" id="ARBA00004651"/>
    </source>
</evidence>
<protein>
    <submittedName>
        <fullName evidence="9">L-arabinose transport system permease protein AraQ</fullName>
    </submittedName>
</protein>
<feature type="transmembrane region" description="Helical" evidence="7">
    <location>
        <begin position="17"/>
        <end position="38"/>
    </location>
</feature>
<keyword evidence="6 7" id="KW-0472">Membrane</keyword>
<dbReference type="InterPro" id="IPR000515">
    <property type="entry name" value="MetI-like"/>
</dbReference>
<dbReference type="CDD" id="cd06261">
    <property type="entry name" value="TM_PBP2"/>
    <property type="match status" value="1"/>
</dbReference>
<dbReference type="InterPro" id="IPR035906">
    <property type="entry name" value="MetI-like_sf"/>
</dbReference>
<dbReference type="GO" id="GO:0005886">
    <property type="term" value="C:plasma membrane"/>
    <property type="evidence" value="ECO:0007669"/>
    <property type="project" value="UniProtKB-SubCell"/>
</dbReference>
<keyword evidence="2 7" id="KW-0813">Transport</keyword>
<sequence>MSRITAVSGSKRSVSSILMYVFLILVAFVQLFPLYWMFTFSLKDNSELFGENPIGLPTKWLWSNYSNALMGGNVGHYFLNSVIVTGATILLTVIMSVMASYALTRMVFKIRRQMNSFFILGLTVPLHSALLPIFIMLRSLRMVNSYWALIIPYSAFAIPMAILIFSGFMASLPRELEEAACIDGCSIYRIFFSIILPLMRPAIATVTIFTFLQAWNELMFAVVFISDVRFKTLTVGIQSLAGQYTTDWGPIGAGLMVATIPTLIIYAFMSKKVQDSLVVGAVKG</sequence>
<evidence type="ECO:0000259" key="8">
    <source>
        <dbReference type="PROSITE" id="PS50928"/>
    </source>
</evidence>
<organism evidence="9 10">
    <name type="scientific">Ruminiclostridium hungatei</name>
    <name type="common">Clostridium hungatei</name>
    <dbReference type="NCBI Taxonomy" id="48256"/>
    <lineage>
        <taxon>Bacteria</taxon>
        <taxon>Bacillati</taxon>
        <taxon>Bacillota</taxon>
        <taxon>Clostridia</taxon>
        <taxon>Eubacteriales</taxon>
        <taxon>Oscillospiraceae</taxon>
        <taxon>Ruminiclostridium</taxon>
    </lineage>
</organism>
<evidence type="ECO:0000256" key="7">
    <source>
        <dbReference type="RuleBase" id="RU363032"/>
    </source>
</evidence>
<dbReference type="Gene3D" id="1.10.3720.10">
    <property type="entry name" value="MetI-like"/>
    <property type="match status" value="1"/>
</dbReference>
<dbReference type="Pfam" id="PF00528">
    <property type="entry name" value="BPD_transp_1"/>
    <property type="match status" value="1"/>
</dbReference>
<dbReference type="PROSITE" id="PS50928">
    <property type="entry name" value="ABC_TM1"/>
    <property type="match status" value="1"/>
</dbReference>
<feature type="transmembrane region" description="Helical" evidence="7">
    <location>
        <begin position="116"/>
        <end position="140"/>
    </location>
</feature>
<evidence type="ECO:0000313" key="10">
    <source>
        <dbReference type="Proteomes" id="UP000191554"/>
    </source>
</evidence>
<evidence type="ECO:0000313" key="9">
    <source>
        <dbReference type="EMBL" id="OPX44894.1"/>
    </source>
</evidence>
<feature type="transmembrane region" description="Helical" evidence="7">
    <location>
        <begin position="146"/>
        <end position="169"/>
    </location>
</feature>
<feature type="transmembrane region" description="Helical" evidence="7">
    <location>
        <begin position="190"/>
        <end position="212"/>
    </location>
</feature>
<dbReference type="AlphaFoldDB" id="A0A1V4SM46"/>
<comment type="caution">
    <text evidence="9">The sequence shown here is derived from an EMBL/GenBank/DDBJ whole genome shotgun (WGS) entry which is preliminary data.</text>
</comment>
<evidence type="ECO:0000256" key="4">
    <source>
        <dbReference type="ARBA" id="ARBA00022692"/>
    </source>
</evidence>
<dbReference type="PANTHER" id="PTHR43744">
    <property type="entry name" value="ABC TRANSPORTER PERMEASE PROTEIN MG189-RELATED-RELATED"/>
    <property type="match status" value="1"/>
</dbReference>
<dbReference type="EMBL" id="MZGX01000007">
    <property type="protein sequence ID" value="OPX44894.1"/>
    <property type="molecule type" value="Genomic_DNA"/>
</dbReference>
<gene>
    <name evidence="9" type="primary">araQ_5</name>
    <name evidence="9" type="ORF">CLHUN_14480</name>
</gene>
<proteinExistence type="inferred from homology"/>
<evidence type="ECO:0000256" key="5">
    <source>
        <dbReference type="ARBA" id="ARBA00022989"/>
    </source>
</evidence>
<dbReference type="SUPFAM" id="SSF161098">
    <property type="entry name" value="MetI-like"/>
    <property type="match status" value="1"/>
</dbReference>
<evidence type="ECO:0000256" key="2">
    <source>
        <dbReference type="ARBA" id="ARBA00022448"/>
    </source>
</evidence>
<dbReference type="GO" id="GO:0055085">
    <property type="term" value="P:transmembrane transport"/>
    <property type="evidence" value="ECO:0007669"/>
    <property type="project" value="InterPro"/>
</dbReference>
<keyword evidence="10" id="KW-1185">Reference proteome</keyword>
<dbReference type="PANTHER" id="PTHR43744:SF12">
    <property type="entry name" value="ABC TRANSPORTER PERMEASE PROTEIN MG189-RELATED"/>
    <property type="match status" value="1"/>
</dbReference>
<comment type="similarity">
    <text evidence="7">Belongs to the binding-protein-dependent transport system permease family.</text>
</comment>
<feature type="transmembrane region" description="Helical" evidence="7">
    <location>
        <begin position="248"/>
        <end position="268"/>
    </location>
</feature>